<feature type="transmembrane region" description="Helical" evidence="6">
    <location>
        <begin position="7"/>
        <end position="24"/>
    </location>
</feature>
<dbReference type="Pfam" id="PF14715">
    <property type="entry name" value="FixP_N"/>
    <property type="match status" value="1"/>
</dbReference>
<dbReference type="PANTHER" id="PTHR33751">
    <property type="entry name" value="CBB3-TYPE CYTOCHROME C OXIDASE SUBUNIT FIXP"/>
    <property type="match status" value="1"/>
</dbReference>
<evidence type="ECO:0000256" key="4">
    <source>
        <dbReference type="PROSITE-ProRule" id="PRU00433"/>
    </source>
</evidence>
<dbReference type="InterPro" id="IPR036909">
    <property type="entry name" value="Cyt_c-like_dom_sf"/>
</dbReference>
<keyword evidence="2 4" id="KW-0479">Metal-binding</keyword>
<keyword evidence="6" id="KW-0812">Transmembrane</keyword>
<dbReference type="PROSITE" id="PS51007">
    <property type="entry name" value="CYTC"/>
    <property type="match status" value="1"/>
</dbReference>
<dbReference type="RefSeq" id="WP_321536013.1">
    <property type="nucleotide sequence ID" value="NZ_JARGDL010000011.1"/>
</dbReference>
<name>A0AAE3TEF9_9BACT</name>
<comment type="caution">
    <text evidence="8">The sequence shown here is derived from an EMBL/GenBank/DDBJ whole genome shotgun (WGS) entry which is preliminary data.</text>
</comment>
<evidence type="ECO:0000256" key="3">
    <source>
        <dbReference type="ARBA" id="ARBA00023004"/>
    </source>
</evidence>
<dbReference type="InterPro" id="IPR032858">
    <property type="entry name" value="CcoP_N"/>
</dbReference>
<evidence type="ECO:0000256" key="2">
    <source>
        <dbReference type="ARBA" id="ARBA00022723"/>
    </source>
</evidence>
<proteinExistence type="predicted"/>
<protein>
    <submittedName>
        <fullName evidence="8">Cbb3-type cytochrome c oxidase N-terminal domain-containing protein</fullName>
    </submittedName>
</protein>
<sequence length="278" mass="31314">MKQLNKIIFSFLLISIINYSNIFAETGAGYDLNHVMKISLLITLIFIAILMWFAIVYSEKNDFNGELLKSPFKKMLSWLTRSVPIEKEEDIMFHHDFDGIKELDNRIPPWFSFLFYGSIAFAIIYMIVFHVVGDGNVQQNEYAAEMQQASFEREMLIRSGAFINEETVTFANDAATVSEGKEIFAKNCVACHANDGGGGVGPNLTDDYWIHGGGIKNIFKTIKYGVPSKGMISWQSQLDPSKMRAVASYVITLHGTKPAAPKEPQGTIWKEEETNSKQ</sequence>
<dbReference type="AlphaFoldDB" id="A0AAE3TEF9"/>
<evidence type="ECO:0000259" key="7">
    <source>
        <dbReference type="PROSITE" id="PS51007"/>
    </source>
</evidence>
<reference evidence="8" key="1">
    <citation type="submission" date="2023-03" db="EMBL/GenBank/DDBJ databases">
        <title>Stygiobacter electus gen. nov., sp. nov., facultatively anaerobic thermotolerant bacterium of the class Ignavibacteria from a well of Yessentuki mineral water deposit.</title>
        <authorList>
            <person name="Podosokorskaya O.A."/>
            <person name="Elcheninov A.G."/>
            <person name="Petrova N.F."/>
            <person name="Zavarzina D.G."/>
            <person name="Kublanov I.V."/>
            <person name="Merkel A.Y."/>
        </authorList>
    </citation>
    <scope>NUCLEOTIDE SEQUENCE</scope>
    <source>
        <strain evidence="8">09-Me</strain>
    </source>
</reference>
<dbReference type="Proteomes" id="UP001221302">
    <property type="component" value="Unassembled WGS sequence"/>
</dbReference>
<feature type="region of interest" description="Disordered" evidence="5">
    <location>
        <begin position="257"/>
        <end position="278"/>
    </location>
</feature>
<feature type="transmembrane region" description="Helical" evidence="6">
    <location>
        <begin position="110"/>
        <end position="132"/>
    </location>
</feature>
<feature type="domain" description="Cytochrome c" evidence="7">
    <location>
        <begin position="175"/>
        <end position="254"/>
    </location>
</feature>
<evidence type="ECO:0000313" key="8">
    <source>
        <dbReference type="EMBL" id="MDF1612243.1"/>
    </source>
</evidence>
<dbReference type="InterPro" id="IPR009056">
    <property type="entry name" value="Cyt_c-like_dom"/>
</dbReference>
<feature type="compositionally biased region" description="Basic and acidic residues" evidence="5">
    <location>
        <begin position="269"/>
        <end position="278"/>
    </location>
</feature>
<keyword evidence="1 4" id="KW-0349">Heme</keyword>
<dbReference type="SUPFAM" id="SSF46626">
    <property type="entry name" value="Cytochrome c"/>
    <property type="match status" value="1"/>
</dbReference>
<dbReference type="InterPro" id="IPR050597">
    <property type="entry name" value="Cytochrome_c_Oxidase_Subunit"/>
</dbReference>
<evidence type="ECO:0000256" key="1">
    <source>
        <dbReference type="ARBA" id="ARBA00022617"/>
    </source>
</evidence>
<dbReference type="GO" id="GO:0046872">
    <property type="term" value="F:metal ion binding"/>
    <property type="evidence" value="ECO:0007669"/>
    <property type="project" value="UniProtKB-KW"/>
</dbReference>
<organism evidence="8 9">
    <name type="scientific">Stygiobacter electus</name>
    <dbReference type="NCBI Taxonomy" id="3032292"/>
    <lineage>
        <taxon>Bacteria</taxon>
        <taxon>Pseudomonadati</taxon>
        <taxon>Ignavibacteriota</taxon>
        <taxon>Ignavibacteria</taxon>
        <taxon>Ignavibacteriales</taxon>
        <taxon>Melioribacteraceae</taxon>
        <taxon>Stygiobacter</taxon>
    </lineage>
</organism>
<keyword evidence="9" id="KW-1185">Reference proteome</keyword>
<dbReference type="EMBL" id="JARGDL010000011">
    <property type="protein sequence ID" value="MDF1612243.1"/>
    <property type="molecule type" value="Genomic_DNA"/>
</dbReference>
<dbReference type="Pfam" id="PF13442">
    <property type="entry name" value="Cytochrome_CBB3"/>
    <property type="match status" value="1"/>
</dbReference>
<keyword evidence="3 4" id="KW-0408">Iron</keyword>
<evidence type="ECO:0000313" key="9">
    <source>
        <dbReference type="Proteomes" id="UP001221302"/>
    </source>
</evidence>
<gene>
    <name evidence="8" type="ORF">P0M35_08785</name>
</gene>
<dbReference type="Gene3D" id="6.10.280.130">
    <property type="match status" value="1"/>
</dbReference>
<dbReference type="GO" id="GO:0020037">
    <property type="term" value="F:heme binding"/>
    <property type="evidence" value="ECO:0007669"/>
    <property type="project" value="InterPro"/>
</dbReference>
<evidence type="ECO:0000256" key="6">
    <source>
        <dbReference type="SAM" id="Phobius"/>
    </source>
</evidence>
<keyword evidence="6" id="KW-0472">Membrane</keyword>
<accession>A0AAE3TEF9</accession>
<dbReference type="Gene3D" id="1.10.760.10">
    <property type="entry name" value="Cytochrome c-like domain"/>
    <property type="match status" value="1"/>
</dbReference>
<dbReference type="InterPro" id="IPR038414">
    <property type="entry name" value="CcoP_N_sf"/>
</dbReference>
<dbReference type="PANTHER" id="PTHR33751:SF1">
    <property type="entry name" value="CBB3-TYPE CYTOCHROME C OXIDASE SUBUNIT FIXP"/>
    <property type="match status" value="1"/>
</dbReference>
<keyword evidence="6" id="KW-1133">Transmembrane helix</keyword>
<feature type="transmembrane region" description="Helical" evidence="6">
    <location>
        <begin position="36"/>
        <end position="57"/>
    </location>
</feature>
<dbReference type="GO" id="GO:0009055">
    <property type="term" value="F:electron transfer activity"/>
    <property type="evidence" value="ECO:0007669"/>
    <property type="project" value="InterPro"/>
</dbReference>
<evidence type="ECO:0000256" key="5">
    <source>
        <dbReference type="SAM" id="MobiDB-lite"/>
    </source>
</evidence>